<feature type="signal peptide" evidence="1">
    <location>
        <begin position="1"/>
        <end position="18"/>
    </location>
</feature>
<organism evidence="2 3">
    <name type="scientific">Frankliniella fusca</name>
    <dbReference type="NCBI Taxonomy" id="407009"/>
    <lineage>
        <taxon>Eukaryota</taxon>
        <taxon>Metazoa</taxon>
        <taxon>Ecdysozoa</taxon>
        <taxon>Arthropoda</taxon>
        <taxon>Hexapoda</taxon>
        <taxon>Insecta</taxon>
        <taxon>Pterygota</taxon>
        <taxon>Neoptera</taxon>
        <taxon>Paraneoptera</taxon>
        <taxon>Thysanoptera</taxon>
        <taxon>Terebrantia</taxon>
        <taxon>Thripoidea</taxon>
        <taxon>Thripidae</taxon>
        <taxon>Frankliniella</taxon>
    </lineage>
</organism>
<keyword evidence="1" id="KW-0732">Signal</keyword>
<feature type="non-terminal residue" evidence="2">
    <location>
        <position position="74"/>
    </location>
</feature>
<comment type="caution">
    <text evidence="2">The sequence shown here is derived from an EMBL/GenBank/DDBJ whole genome shotgun (WGS) entry which is preliminary data.</text>
</comment>
<proteinExistence type="predicted"/>
<protein>
    <submittedName>
        <fullName evidence="2">Protein sak1</fullName>
    </submittedName>
</protein>
<evidence type="ECO:0000256" key="1">
    <source>
        <dbReference type="SAM" id="SignalP"/>
    </source>
</evidence>
<evidence type="ECO:0000313" key="2">
    <source>
        <dbReference type="EMBL" id="KAK3909319.1"/>
    </source>
</evidence>
<dbReference type="AlphaFoldDB" id="A0AAE1L855"/>
<accession>A0AAE1L855</accession>
<gene>
    <name evidence="2" type="ORF">KUF71_019374</name>
</gene>
<name>A0AAE1L855_9NEOP</name>
<reference evidence="2" key="1">
    <citation type="submission" date="2021-07" db="EMBL/GenBank/DDBJ databases">
        <authorList>
            <person name="Catto M.A."/>
            <person name="Jacobson A."/>
            <person name="Kennedy G."/>
            <person name="Labadie P."/>
            <person name="Hunt B.G."/>
            <person name="Srinivasan R."/>
        </authorList>
    </citation>
    <scope>NUCLEOTIDE SEQUENCE</scope>
    <source>
        <strain evidence="2">PL_HMW_Pooled</strain>
        <tissue evidence="2">Head</tissue>
    </source>
</reference>
<feature type="chain" id="PRO_5042275507" evidence="1">
    <location>
        <begin position="19"/>
        <end position="74"/>
    </location>
</feature>
<dbReference type="EMBL" id="JAHWGI010000094">
    <property type="protein sequence ID" value="KAK3909319.1"/>
    <property type="molecule type" value="Genomic_DNA"/>
</dbReference>
<reference evidence="2" key="2">
    <citation type="journal article" date="2023" name="BMC Genomics">
        <title>Pest status, molecular evolution, and epigenetic factors derived from the genome assembly of Frankliniella fusca, a thysanopteran phytovirus vector.</title>
        <authorList>
            <person name="Catto M.A."/>
            <person name="Labadie P.E."/>
            <person name="Jacobson A.L."/>
            <person name="Kennedy G.G."/>
            <person name="Srinivasan R."/>
            <person name="Hunt B.G."/>
        </authorList>
    </citation>
    <scope>NUCLEOTIDE SEQUENCE</scope>
    <source>
        <strain evidence="2">PL_HMW_Pooled</strain>
    </source>
</reference>
<sequence>MKWTWSLTVLRFQNYCLPLASTPQSLTTTTITTTIGTLPKTDPWHTPAEHLPLRILLNALKQFCKERTSKSVIT</sequence>
<dbReference type="Proteomes" id="UP001219518">
    <property type="component" value="Unassembled WGS sequence"/>
</dbReference>
<evidence type="ECO:0000313" key="3">
    <source>
        <dbReference type="Proteomes" id="UP001219518"/>
    </source>
</evidence>
<keyword evidence="3" id="KW-1185">Reference proteome</keyword>